<feature type="compositionally biased region" description="Polar residues" evidence="1">
    <location>
        <begin position="1"/>
        <end position="10"/>
    </location>
</feature>
<protein>
    <submittedName>
        <fullName evidence="2">Uncharacterized protein</fullName>
    </submittedName>
</protein>
<evidence type="ECO:0000256" key="1">
    <source>
        <dbReference type="SAM" id="MobiDB-lite"/>
    </source>
</evidence>
<gene>
    <name evidence="2" type="ORF">NT6N_36160</name>
</gene>
<dbReference type="AlphaFoldDB" id="A0AAT9FRC3"/>
<organism evidence="2">
    <name type="scientific">Oceaniferula spumae</name>
    <dbReference type="NCBI Taxonomy" id="2979115"/>
    <lineage>
        <taxon>Bacteria</taxon>
        <taxon>Pseudomonadati</taxon>
        <taxon>Verrucomicrobiota</taxon>
        <taxon>Verrucomicrobiia</taxon>
        <taxon>Verrucomicrobiales</taxon>
        <taxon>Verrucomicrobiaceae</taxon>
        <taxon>Oceaniferula</taxon>
    </lineage>
</organism>
<sequence>MSTKTQTDTPVPSPEESPDSIVLHDRWEAEKVLHLIRSHSTAVSQPKFLLLGSREMTMLHKFLLAGFEDQEHSENSCIPRQVPLFFAGLRVVEVKTPTMVRVLGSKMSSRLEALIDHSLGRTSVASETRWHFRVA</sequence>
<proteinExistence type="predicted"/>
<accession>A0AAT9FRC3</accession>
<feature type="region of interest" description="Disordered" evidence="1">
    <location>
        <begin position="1"/>
        <end position="20"/>
    </location>
</feature>
<dbReference type="KEGG" id="osu:NT6N_36160"/>
<name>A0AAT9FRC3_9BACT</name>
<evidence type="ECO:0000313" key="2">
    <source>
        <dbReference type="EMBL" id="BDS08576.1"/>
    </source>
</evidence>
<dbReference type="EMBL" id="AP026866">
    <property type="protein sequence ID" value="BDS08576.1"/>
    <property type="molecule type" value="Genomic_DNA"/>
</dbReference>
<reference evidence="2" key="1">
    <citation type="submission" date="2024-07" db="EMBL/GenBank/DDBJ databases">
        <title>Complete genome sequence of Verrucomicrobiaceae bacterium NT6N.</title>
        <authorList>
            <person name="Huang C."/>
            <person name="Takami H."/>
            <person name="Hamasaki K."/>
        </authorList>
    </citation>
    <scope>NUCLEOTIDE SEQUENCE</scope>
    <source>
        <strain evidence="2">NT6N</strain>
    </source>
</reference>